<comment type="caution">
    <text evidence="13">The sequence shown here is derived from an EMBL/GenBank/DDBJ whole genome shotgun (WGS) entry which is preliminary data.</text>
</comment>
<evidence type="ECO:0000256" key="1">
    <source>
        <dbReference type="ARBA" id="ARBA00022723"/>
    </source>
</evidence>
<dbReference type="Proteomes" id="UP001187682">
    <property type="component" value="Unassembled WGS sequence"/>
</dbReference>
<evidence type="ECO:0000256" key="6">
    <source>
        <dbReference type="ARBA" id="ARBA00022840"/>
    </source>
</evidence>
<dbReference type="GO" id="GO:0005524">
    <property type="term" value="F:ATP binding"/>
    <property type="evidence" value="ECO:0007669"/>
    <property type="project" value="InterPro"/>
</dbReference>
<dbReference type="InterPro" id="IPR001841">
    <property type="entry name" value="Znf_RING"/>
</dbReference>
<dbReference type="PROSITE" id="PS51194">
    <property type="entry name" value="HELICASE_CTER"/>
    <property type="match status" value="1"/>
</dbReference>
<feature type="domain" description="RING-type" evidence="10">
    <location>
        <begin position="1020"/>
        <end position="1058"/>
    </location>
</feature>
<keyword evidence="2" id="KW-0547">Nucleotide-binding</keyword>
<keyword evidence="6" id="KW-0067">ATP-binding</keyword>
<evidence type="ECO:0000256" key="9">
    <source>
        <dbReference type="SAM" id="MobiDB-lite"/>
    </source>
</evidence>
<feature type="compositionally biased region" description="Basic and acidic residues" evidence="9">
    <location>
        <begin position="37"/>
        <end position="47"/>
    </location>
</feature>
<feature type="region of interest" description="Disordered" evidence="9">
    <location>
        <begin position="1081"/>
        <end position="1102"/>
    </location>
</feature>
<proteinExistence type="predicted"/>
<keyword evidence="3 7" id="KW-0863">Zinc-finger</keyword>
<keyword evidence="4" id="KW-0378">Hydrolase</keyword>
<keyword evidence="5" id="KW-0862">Zinc</keyword>
<dbReference type="InterPro" id="IPR013083">
    <property type="entry name" value="Znf_RING/FYVE/PHD"/>
</dbReference>
<dbReference type="InterPro" id="IPR001650">
    <property type="entry name" value="Helicase_C-like"/>
</dbReference>
<keyword evidence="14" id="KW-1185">Reference proteome</keyword>
<dbReference type="EMBL" id="ONZQ02000004">
    <property type="protein sequence ID" value="SPO00716.1"/>
    <property type="molecule type" value="Genomic_DNA"/>
</dbReference>
<dbReference type="InterPro" id="IPR000330">
    <property type="entry name" value="SNF2_N"/>
</dbReference>
<dbReference type="InterPro" id="IPR059033">
    <property type="entry name" value="C144_05_dom"/>
</dbReference>
<dbReference type="GO" id="GO:0005634">
    <property type="term" value="C:nucleus"/>
    <property type="evidence" value="ECO:0007669"/>
    <property type="project" value="TreeGrafter"/>
</dbReference>
<dbReference type="Gene3D" id="3.30.40.10">
    <property type="entry name" value="Zinc/RING finger domain, C3HC4 (zinc finger)"/>
    <property type="match status" value="1"/>
</dbReference>
<dbReference type="InterPro" id="IPR052583">
    <property type="entry name" value="ATP-helicase/E3_Ub-Ligase"/>
</dbReference>
<dbReference type="InterPro" id="IPR014001">
    <property type="entry name" value="Helicase_ATP-bd"/>
</dbReference>
<dbReference type="Pfam" id="PF26021">
    <property type="entry name" value="Ferritin_C144_05"/>
    <property type="match status" value="1"/>
</dbReference>
<dbReference type="InterPro" id="IPR017907">
    <property type="entry name" value="Znf_RING_CS"/>
</dbReference>
<feature type="domain" description="Helicase ATP-binding" evidence="11">
    <location>
        <begin position="288"/>
        <end position="485"/>
    </location>
</feature>
<evidence type="ECO:0000259" key="11">
    <source>
        <dbReference type="PROSITE" id="PS51192"/>
    </source>
</evidence>
<evidence type="ECO:0000256" key="2">
    <source>
        <dbReference type="ARBA" id="ARBA00022741"/>
    </source>
</evidence>
<sequence>MAPRRKSSSRIPNPTEINLDPTDPFPTELLEYLHSLPSDDHDGEPPHKKQRLHGIGTDTTDAVCIGKGELKISRHQPSPPAGVEEEISRADIGQHLRLSTGWNSESTEEYISIRSLSDAPSGGFNVLLRLSRGSLNTKAVSILNAAGENGSKSKTDQQTGLFTVINMETKRRGQFMDIHLTLELWWTTRTLFHPNLSRPSAQILREVIKEFLPPENQALSDSDNEEWSPLDFYDAAFVPEKDDAEAESIEVPGMTTSLYPFQKRTLKWLLAREGVARSNSMDDLTNFWISDRSLSGGILAEEMGLGKTLEMIGLILLHRRSATEAKVNHQGITNTGATLIVTPESLRAQWTDEFALHAPHLRVTHYSGCKVDSHEGEIALINELASQDVVVTTYSVLSTELNYVLEPPERPRRHERRYHRTKSPLMQLNWWRVCLDEAQMIESGVSRAAEVAKVVPRVHAWGITGTPVKNAVQDLRGLLIFLRYQPYNFATHSWKDLTTTHKSVFRQLFNTLAIRHTKALVRNEINLPRQDRFVITLPFAAVEEQHYQSMFKEMVEDCGLDVQGVPTNPNWEFEANSEKLSMWLNRLRQAALHPEVAMRRLGTTTKNRPMRTVDEVLDAMIDQNERAMLTEKRAYFMAKLTRGQLLENGPRVKEALAQWEKVRDEVTPLVVECETMLEKAISEMSNGNGPIENPDNSDDETGENSSHEHQTRLADLRGRLRSALESFRKCELIRTRLQDSAASQSFVTIPELHSKSERGLESRNLLEQLEELYDMMNEQANQVDIWREEAVQILLQPLVDDEEGAEWTGEEFIDATQIQEKLMVYVLILRAAIADRERAISGQVNGLIKQEMEMATLNAEEGLSPAPRLFLGLSKVRDHLKPGPRDVSMRGIISSLRQLKHRYSKDDANERYALEGRIADLQIGAIQKQSTEQTKAASKLRLELERFTASMNARVEYYRQLQAVSDSVLPYEGLTSEESMQSMLASEEKIRQKLSAAEAKHRYLINLKETGSKSREPRICIICQSTFAAGVLTVCGHQFCHECMRLWFRAHRNCPVCKTHLTPSNLHDIVLKPQELRIHPGAANGETDAEGSHEQRRGAQPHTSIYSEFSAEKLEAIKNIELHGPSFTTKVDALVRHLLWLRESDPGSKSIIFSSFPYFLSILENAFKRYDIGYTSITRPNGIKNFKEDPSLEVFILYAKAHSSGLNLVNASHVFLCEPLLNTALELQAIARIDRIGQQQETTVWLYLVDGTVEESIYNLSATRRLEHMGQVTKGKGKGQDASAEELEAANTLELEQAQLSRMIRRDRNGGEVVDKGDVWQCLFGQSSRAPTRAVSES</sequence>
<evidence type="ECO:0000313" key="13">
    <source>
        <dbReference type="EMBL" id="SPO00716.1"/>
    </source>
</evidence>
<dbReference type="InterPro" id="IPR049730">
    <property type="entry name" value="SNF2/RAD54-like_C"/>
</dbReference>
<dbReference type="PANTHER" id="PTHR45865:SF1">
    <property type="entry name" value="E3 UBIQUITIN-PROTEIN LIGASE SHPRH"/>
    <property type="match status" value="1"/>
</dbReference>
<evidence type="ECO:0000313" key="14">
    <source>
        <dbReference type="Proteomes" id="UP001187682"/>
    </source>
</evidence>
<dbReference type="CDD" id="cd18070">
    <property type="entry name" value="DEXQc_SHPRH"/>
    <property type="match status" value="1"/>
</dbReference>
<dbReference type="PROSITE" id="PS50089">
    <property type="entry name" value="ZF_RING_2"/>
    <property type="match status" value="1"/>
</dbReference>
<dbReference type="Pfam" id="PF00271">
    <property type="entry name" value="Helicase_C"/>
    <property type="match status" value="1"/>
</dbReference>
<dbReference type="InterPro" id="IPR027417">
    <property type="entry name" value="P-loop_NTPase"/>
</dbReference>
<evidence type="ECO:0000256" key="7">
    <source>
        <dbReference type="PROSITE-ProRule" id="PRU00175"/>
    </source>
</evidence>
<dbReference type="SUPFAM" id="SSF57850">
    <property type="entry name" value="RING/U-box"/>
    <property type="match status" value="1"/>
</dbReference>
<evidence type="ECO:0000259" key="12">
    <source>
        <dbReference type="PROSITE" id="PS51194"/>
    </source>
</evidence>
<organism evidence="13 14">
    <name type="scientific">Cephalotrichum gorgonifer</name>
    <dbReference type="NCBI Taxonomy" id="2041049"/>
    <lineage>
        <taxon>Eukaryota</taxon>
        <taxon>Fungi</taxon>
        <taxon>Dikarya</taxon>
        <taxon>Ascomycota</taxon>
        <taxon>Pezizomycotina</taxon>
        <taxon>Sordariomycetes</taxon>
        <taxon>Hypocreomycetidae</taxon>
        <taxon>Microascales</taxon>
        <taxon>Microascaceae</taxon>
        <taxon>Cephalotrichum</taxon>
    </lineage>
</organism>
<evidence type="ECO:0000256" key="4">
    <source>
        <dbReference type="ARBA" id="ARBA00022801"/>
    </source>
</evidence>
<feature type="region of interest" description="Disordered" evidence="9">
    <location>
        <begin position="683"/>
        <end position="712"/>
    </location>
</feature>
<dbReference type="SUPFAM" id="SSF52540">
    <property type="entry name" value="P-loop containing nucleoside triphosphate hydrolases"/>
    <property type="match status" value="2"/>
</dbReference>
<dbReference type="GO" id="GO:0008270">
    <property type="term" value="F:zinc ion binding"/>
    <property type="evidence" value="ECO:0007669"/>
    <property type="project" value="UniProtKB-KW"/>
</dbReference>
<dbReference type="GO" id="GO:0006974">
    <property type="term" value="P:DNA damage response"/>
    <property type="evidence" value="ECO:0007669"/>
    <property type="project" value="TreeGrafter"/>
</dbReference>
<dbReference type="Gene3D" id="3.40.50.10810">
    <property type="entry name" value="Tandem AAA-ATPase domain"/>
    <property type="match status" value="1"/>
</dbReference>
<protein>
    <submittedName>
        <fullName evidence="13">Related to S.pombe rad8 protein and Rdh54p</fullName>
    </submittedName>
</protein>
<evidence type="ECO:0000256" key="3">
    <source>
        <dbReference type="ARBA" id="ARBA00022771"/>
    </source>
</evidence>
<dbReference type="CDD" id="cd18793">
    <property type="entry name" value="SF2_C_SNF"/>
    <property type="match status" value="1"/>
</dbReference>
<name>A0AAE8STL8_9PEZI</name>
<keyword evidence="8" id="KW-0175">Coiled coil</keyword>
<dbReference type="Pfam" id="PF00176">
    <property type="entry name" value="SNF2-rel_dom"/>
    <property type="match status" value="1"/>
</dbReference>
<keyword evidence="1" id="KW-0479">Metal-binding</keyword>
<evidence type="ECO:0000256" key="8">
    <source>
        <dbReference type="SAM" id="Coils"/>
    </source>
</evidence>
<dbReference type="PROSITE" id="PS00518">
    <property type="entry name" value="ZF_RING_1"/>
    <property type="match status" value="1"/>
</dbReference>
<dbReference type="SMART" id="SM00487">
    <property type="entry name" value="DEXDc"/>
    <property type="match status" value="1"/>
</dbReference>
<gene>
    <name evidence="13" type="ORF">DNG_03464</name>
</gene>
<feature type="domain" description="Helicase C-terminal" evidence="12">
    <location>
        <begin position="1133"/>
        <end position="1288"/>
    </location>
</feature>
<feature type="region of interest" description="Disordered" evidence="9">
    <location>
        <begin position="1"/>
        <end position="54"/>
    </location>
</feature>
<dbReference type="PROSITE" id="PS51192">
    <property type="entry name" value="HELICASE_ATP_BIND_1"/>
    <property type="match status" value="1"/>
</dbReference>
<dbReference type="Gene3D" id="3.40.50.300">
    <property type="entry name" value="P-loop containing nucleotide triphosphate hydrolases"/>
    <property type="match status" value="1"/>
</dbReference>
<evidence type="ECO:0000256" key="5">
    <source>
        <dbReference type="ARBA" id="ARBA00022833"/>
    </source>
</evidence>
<dbReference type="GO" id="GO:0000209">
    <property type="term" value="P:protein polyubiquitination"/>
    <property type="evidence" value="ECO:0007669"/>
    <property type="project" value="TreeGrafter"/>
</dbReference>
<reference evidence="13" key="1">
    <citation type="submission" date="2018-03" db="EMBL/GenBank/DDBJ databases">
        <authorList>
            <person name="Guldener U."/>
        </authorList>
    </citation>
    <scope>NUCLEOTIDE SEQUENCE</scope>
</reference>
<dbReference type="PANTHER" id="PTHR45865">
    <property type="entry name" value="E3 UBIQUITIN-PROTEIN LIGASE SHPRH FAMILY MEMBER"/>
    <property type="match status" value="1"/>
</dbReference>
<evidence type="ECO:0000259" key="10">
    <source>
        <dbReference type="PROSITE" id="PS50089"/>
    </source>
</evidence>
<feature type="coiled-coil region" evidence="8">
    <location>
        <begin position="762"/>
        <end position="789"/>
    </location>
</feature>
<dbReference type="InterPro" id="IPR038718">
    <property type="entry name" value="SNF2-like_sf"/>
</dbReference>
<dbReference type="SMART" id="SM00184">
    <property type="entry name" value="RING"/>
    <property type="match status" value="1"/>
</dbReference>
<dbReference type="GO" id="GO:0061630">
    <property type="term" value="F:ubiquitin protein ligase activity"/>
    <property type="evidence" value="ECO:0007669"/>
    <property type="project" value="TreeGrafter"/>
</dbReference>
<accession>A0AAE8STL8</accession>
<dbReference type="GO" id="GO:0016787">
    <property type="term" value="F:hydrolase activity"/>
    <property type="evidence" value="ECO:0007669"/>
    <property type="project" value="UniProtKB-KW"/>
</dbReference>
<dbReference type="Pfam" id="PF13639">
    <property type="entry name" value="zf-RING_2"/>
    <property type="match status" value="1"/>
</dbReference>